<dbReference type="SUPFAM" id="SSF56317">
    <property type="entry name" value="Carbon-nitrogen hydrolase"/>
    <property type="match status" value="1"/>
</dbReference>
<evidence type="ECO:0000313" key="3">
    <source>
        <dbReference type="Proteomes" id="UP000784294"/>
    </source>
</evidence>
<evidence type="ECO:0000313" key="2">
    <source>
        <dbReference type="EMBL" id="VEL20940.1"/>
    </source>
</evidence>
<proteinExistence type="predicted"/>
<dbReference type="EMBL" id="CAAALY010048711">
    <property type="protein sequence ID" value="VEL20940.1"/>
    <property type="molecule type" value="Genomic_DNA"/>
</dbReference>
<dbReference type="PANTHER" id="PTHR23088:SF27">
    <property type="entry name" value="DEAMINATED GLUTATHIONE AMIDASE"/>
    <property type="match status" value="1"/>
</dbReference>
<organism evidence="2 3">
    <name type="scientific">Protopolystoma xenopodis</name>
    <dbReference type="NCBI Taxonomy" id="117903"/>
    <lineage>
        <taxon>Eukaryota</taxon>
        <taxon>Metazoa</taxon>
        <taxon>Spiralia</taxon>
        <taxon>Lophotrochozoa</taxon>
        <taxon>Platyhelminthes</taxon>
        <taxon>Monogenea</taxon>
        <taxon>Polyopisthocotylea</taxon>
        <taxon>Polystomatidea</taxon>
        <taxon>Polystomatidae</taxon>
        <taxon>Protopolystoma</taxon>
    </lineage>
</organism>
<accession>A0A448WV40</accession>
<dbReference type="Gene3D" id="3.60.110.10">
    <property type="entry name" value="Carbon-nitrogen hydrolase"/>
    <property type="match status" value="1"/>
</dbReference>
<gene>
    <name evidence="2" type="ORF">PXEA_LOCUS14380</name>
</gene>
<comment type="caution">
    <text evidence="2">The sequence shown here is derived from an EMBL/GenBank/DDBJ whole genome shotgun (WGS) entry which is preliminary data.</text>
</comment>
<dbReference type="Pfam" id="PF00795">
    <property type="entry name" value="CN_hydrolase"/>
    <property type="match status" value="1"/>
</dbReference>
<protein>
    <recommendedName>
        <fullName evidence="1">CN hydrolase domain-containing protein</fullName>
    </recommendedName>
</protein>
<dbReference type="OrthoDB" id="680339at2759"/>
<dbReference type="InterPro" id="IPR003010">
    <property type="entry name" value="C-N_Hydrolase"/>
</dbReference>
<feature type="domain" description="CN hydrolase" evidence="1">
    <location>
        <begin position="4"/>
        <end position="248"/>
    </location>
</feature>
<keyword evidence="3" id="KW-1185">Reference proteome</keyword>
<dbReference type="PANTHER" id="PTHR23088">
    <property type="entry name" value="NITRILASE-RELATED"/>
    <property type="match status" value="1"/>
</dbReference>
<evidence type="ECO:0000259" key="1">
    <source>
        <dbReference type="PROSITE" id="PS50263"/>
    </source>
</evidence>
<sequence length="248" mass="27641">MVTIPIGVLQLCSTHDKEQNFHNASALIQLAKKNEAQVVFLPECFDFVGRSKSDVFSLSEMIDGPLITKYCDLAKECNLWISLGGMHRKVMVRHESPDNRVYNSHILIDSEGGIRGLYDKAHLFDAKLTDDTQQLSESETNEPSKEKPKPYVFMESEIVIPGKTPAVVVPRTPLGSLSLAICYDLRFPELAAHARHLGGARVLTYPAAFSLPTGQAGHWHILLRARAIETQCFLVAAAQRYCIAYFLL</sequence>
<dbReference type="InterPro" id="IPR036526">
    <property type="entry name" value="C-N_Hydrolase_sf"/>
</dbReference>
<dbReference type="AlphaFoldDB" id="A0A448WV40"/>
<dbReference type="Proteomes" id="UP000784294">
    <property type="component" value="Unassembled WGS sequence"/>
</dbReference>
<dbReference type="PROSITE" id="PS50263">
    <property type="entry name" value="CN_HYDROLASE"/>
    <property type="match status" value="1"/>
</dbReference>
<reference evidence="2" key="1">
    <citation type="submission" date="2018-11" db="EMBL/GenBank/DDBJ databases">
        <authorList>
            <consortium name="Pathogen Informatics"/>
        </authorList>
    </citation>
    <scope>NUCLEOTIDE SEQUENCE</scope>
</reference>
<name>A0A448WV40_9PLAT</name>